<gene>
    <name evidence="1" type="ORF">Voc01_048990</name>
</gene>
<evidence type="ECO:0000313" key="1">
    <source>
        <dbReference type="EMBL" id="GIJ69982.1"/>
    </source>
</evidence>
<dbReference type="Proteomes" id="UP000635606">
    <property type="component" value="Unassembled WGS sequence"/>
</dbReference>
<accession>A0A8J3ZVZ5</accession>
<protein>
    <recommendedName>
        <fullName evidence="3">DUF2199 domain-containing protein</fullName>
    </recommendedName>
</protein>
<proteinExistence type="predicted"/>
<dbReference type="AlphaFoldDB" id="A0A8J3ZVZ5"/>
<evidence type="ECO:0000313" key="2">
    <source>
        <dbReference type="Proteomes" id="UP000635606"/>
    </source>
</evidence>
<keyword evidence="2" id="KW-1185">Reference proteome</keyword>
<sequence>MADEPGFLCGHCGQRHPGLPYSYGSDAPVHWSPDLASDPTSQLTDEQCVVKRQHFFVRGRIVIPVVDSDREFDWGVWVSVSRPTIKRMNEVWMTPGRESEPPYFGWLSTALPVYEPSTVNLKTHVHTQPVGQRPLVELEPTGHPLAVEQRNGITVARVQEIAERLLHVQR</sequence>
<comment type="caution">
    <text evidence="1">The sequence shown here is derived from an EMBL/GenBank/DDBJ whole genome shotgun (WGS) entry which is preliminary data.</text>
</comment>
<organism evidence="1 2">
    <name type="scientific">Virgisporangium ochraceum</name>
    <dbReference type="NCBI Taxonomy" id="65505"/>
    <lineage>
        <taxon>Bacteria</taxon>
        <taxon>Bacillati</taxon>
        <taxon>Actinomycetota</taxon>
        <taxon>Actinomycetes</taxon>
        <taxon>Micromonosporales</taxon>
        <taxon>Micromonosporaceae</taxon>
        <taxon>Virgisporangium</taxon>
    </lineage>
</organism>
<evidence type="ECO:0008006" key="3">
    <source>
        <dbReference type="Google" id="ProtNLM"/>
    </source>
</evidence>
<dbReference type="EMBL" id="BOPH01000072">
    <property type="protein sequence ID" value="GIJ69982.1"/>
    <property type="molecule type" value="Genomic_DNA"/>
</dbReference>
<name>A0A8J3ZVZ5_9ACTN</name>
<dbReference type="RefSeq" id="WP_239160456.1">
    <property type="nucleotide sequence ID" value="NZ_BOPH01000072.1"/>
</dbReference>
<dbReference type="Pfam" id="PF09965">
    <property type="entry name" value="DUF2199"/>
    <property type="match status" value="1"/>
</dbReference>
<reference evidence="1" key="1">
    <citation type="submission" date="2021-01" db="EMBL/GenBank/DDBJ databases">
        <title>Whole genome shotgun sequence of Virgisporangium ochraceum NBRC 16418.</title>
        <authorList>
            <person name="Komaki H."/>
            <person name="Tamura T."/>
        </authorList>
    </citation>
    <scope>NUCLEOTIDE SEQUENCE</scope>
    <source>
        <strain evidence="1">NBRC 16418</strain>
    </source>
</reference>
<dbReference type="InterPro" id="IPR018697">
    <property type="entry name" value="DUF2199"/>
</dbReference>